<evidence type="ECO:0000259" key="8">
    <source>
        <dbReference type="PROSITE" id="PS50850"/>
    </source>
</evidence>
<dbReference type="GeneID" id="25782194"/>
<feature type="transmembrane region" description="Helical" evidence="7">
    <location>
        <begin position="333"/>
        <end position="354"/>
    </location>
</feature>
<dbReference type="KEGG" id="tatv:25782194"/>
<evidence type="ECO:0000256" key="7">
    <source>
        <dbReference type="SAM" id="Phobius"/>
    </source>
</evidence>
<dbReference type="OrthoDB" id="6730379at2759"/>
<feature type="domain" description="Major facilitator superfamily (MFS) profile" evidence="8">
    <location>
        <begin position="66"/>
        <end position="479"/>
    </location>
</feature>
<comment type="caution">
    <text evidence="9">The sequence shown here is derived from an EMBL/GenBank/DDBJ whole genome shotgun (WGS) entry which is preliminary data.</text>
</comment>
<keyword evidence="10" id="KW-1185">Reference proteome</keyword>
<dbReference type="Proteomes" id="UP000005426">
    <property type="component" value="Unassembled WGS sequence"/>
</dbReference>
<dbReference type="CDD" id="cd17327">
    <property type="entry name" value="MFS_FEN2_like"/>
    <property type="match status" value="1"/>
</dbReference>
<feature type="transmembrane region" description="Helical" evidence="7">
    <location>
        <begin position="130"/>
        <end position="150"/>
    </location>
</feature>
<evidence type="ECO:0000256" key="4">
    <source>
        <dbReference type="ARBA" id="ARBA00022989"/>
    </source>
</evidence>
<feature type="transmembrane region" description="Helical" evidence="7">
    <location>
        <begin position="424"/>
        <end position="443"/>
    </location>
</feature>
<feature type="transmembrane region" description="Helical" evidence="7">
    <location>
        <begin position="361"/>
        <end position="380"/>
    </location>
</feature>
<sequence length="514" mass="57526">MADDKTEKTDKVDHEPPRSTAVVEKGEVVEIDADEALNAVAGLDAATLQLDEETERRLLRKIDMNLMPLMCIIYGLNYLDKTTLSYASIMGLKTDLKLVGDNYQWLSSLFYFGYLGWEFPTNRLLQRLPLAKYSAFNIIMWGLVLALFATTENFGGAVVIRLFLGVFEAAVTPGFTLFVSQWYTKKEQGFRTSIWFSFNGFAQIFGGLVAYGFARGADIHGFSIAPWKAIFIFTGVLTSTMGIIFFFIMPDNQLNARFLTKEERVLAVHRIKVNEQGIGNKHFKWYQVKEALTDPIVWGFVLYALLSDIPNGGISNFFSQLIVSFGYTPEQSLLYGTPGGAVEVVTLLLCGFLGDRLGSRLLVSIVALVISMVGMIMIIAIPLDRPAGRLAGYYLTQADAAPFVAILSLISTNVAGWTKKTTVAAMYLVAYCVGNIIGPQTFRPKDAPEYRPGEITILVCWALCIVDLVFIWSYYRRQNAKKRLVRADPSYARTENQEFLDLTDRENAEFSYSL</sequence>
<dbReference type="Gene3D" id="1.20.1250.20">
    <property type="entry name" value="MFS general substrate transporter like domains"/>
    <property type="match status" value="2"/>
</dbReference>
<feature type="transmembrane region" description="Helical" evidence="7">
    <location>
        <begin position="162"/>
        <end position="182"/>
    </location>
</feature>
<proteinExistence type="inferred from homology"/>
<dbReference type="EMBL" id="ABDG02000027">
    <property type="protein sequence ID" value="EHK41523.1"/>
    <property type="molecule type" value="Genomic_DNA"/>
</dbReference>
<evidence type="ECO:0000313" key="10">
    <source>
        <dbReference type="Proteomes" id="UP000005426"/>
    </source>
</evidence>
<dbReference type="Pfam" id="PF07690">
    <property type="entry name" value="MFS_1"/>
    <property type="match status" value="1"/>
</dbReference>
<reference evidence="9 10" key="1">
    <citation type="journal article" date="2011" name="Genome Biol.">
        <title>Comparative genome sequence analysis underscores mycoparasitism as the ancestral life style of Trichoderma.</title>
        <authorList>
            <person name="Kubicek C.P."/>
            <person name="Herrera-Estrella A."/>
            <person name="Seidl-Seiboth V."/>
            <person name="Martinez D.A."/>
            <person name="Druzhinina I.S."/>
            <person name="Thon M."/>
            <person name="Zeilinger S."/>
            <person name="Casas-Flores S."/>
            <person name="Horwitz B.A."/>
            <person name="Mukherjee P.K."/>
            <person name="Mukherjee M."/>
            <person name="Kredics L."/>
            <person name="Alcaraz L.D."/>
            <person name="Aerts A."/>
            <person name="Antal Z."/>
            <person name="Atanasova L."/>
            <person name="Cervantes-Badillo M.G."/>
            <person name="Challacombe J."/>
            <person name="Chertkov O."/>
            <person name="McCluskey K."/>
            <person name="Coulpier F."/>
            <person name="Deshpande N."/>
            <person name="von Doehren H."/>
            <person name="Ebbole D.J."/>
            <person name="Esquivel-Naranjo E.U."/>
            <person name="Fekete E."/>
            <person name="Flipphi M."/>
            <person name="Glaser F."/>
            <person name="Gomez-Rodriguez E.Y."/>
            <person name="Gruber S."/>
            <person name="Han C."/>
            <person name="Henrissat B."/>
            <person name="Hermosa R."/>
            <person name="Hernandez-Onate M."/>
            <person name="Karaffa L."/>
            <person name="Kosti I."/>
            <person name="Le Crom S."/>
            <person name="Lindquist E."/>
            <person name="Lucas S."/>
            <person name="Luebeck M."/>
            <person name="Luebeck P.S."/>
            <person name="Margeot A."/>
            <person name="Metz B."/>
            <person name="Misra M."/>
            <person name="Nevalainen H."/>
            <person name="Omann M."/>
            <person name="Packer N."/>
            <person name="Perrone G."/>
            <person name="Uresti-Rivera E.E."/>
            <person name="Salamov A."/>
            <person name="Schmoll M."/>
            <person name="Seiboth B."/>
            <person name="Shapiro H."/>
            <person name="Sukno S."/>
            <person name="Tamayo-Ramos J.A."/>
            <person name="Tisch D."/>
            <person name="Wiest A."/>
            <person name="Wilkinson H.H."/>
            <person name="Zhang M."/>
            <person name="Coutinho P.M."/>
            <person name="Kenerley C.M."/>
            <person name="Monte E."/>
            <person name="Baker S.E."/>
            <person name="Grigoriev I.V."/>
        </authorList>
    </citation>
    <scope>NUCLEOTIDE SEQUENCE [LARGE SCALE GENOMIC DNA]</scope>
    <source>
        <strain evidence="10">ATCC 20476 / IMI 206040</strain>
    </source>
</reference>
<feature type="transmembrane region" description="Helical" evidence="7">
    <location>
        <begin position="194"/>
        <end position="214"/>
    </location>
</feature>
<feature type="transmembrane region" description="Helical" evidence="7">
    <location>
        <begin position="226"/>
        <end position="249"/>
    </location>
</feature>
<protein>
    <recommendedName>
        <fullName evidence="8">Major facilitator superfamily (MFS) profile domain-containing protein</fullName>
    </recommendedName>
</protein>
<dbReference type="PROSITE" id="PS50850">
    <property type="entry name" value="MFS"/>
    <property type="match status" value="1"/>
</dbReference>
<comment type="similarity">
    <text evidence="6">Belongs to the major facilitator superfamily. Allantoate permease family.</text>
</comment>
<dbReference type="PANTHER" id="PTHR43791">
    <property type="entry name" value="PERMEASE-RELATED"/>
    <property type="match status" value="1"/>
</dbReference>
<evidence type="ECO:0000256" key="1">
    <source>
        <dbReference type="ARBA" id="ARBA00004141"/>
    </source>
</evidence>
<dbReference type="eggNOG" id="KOG2533">
    <property type="taxonomic scope" value="Eukaryota"/>
</dbReference>
<evidence type="ECO:0000256" key="3">
    <source>
        <dbReference type="ARBA" id="ARBA00022692"/>
    </source>
</evidence>
<feature type="transmembrane region" description="Helical" evidence="7">
    <location>
        <begin position="455"/>
        <end position="475"/>
    </location>
</feature>
<organism evidence="9 10">
    <name type="scientific">Hypocrea atroviridis (strain ATCC 20476 / IMI 206040)</name>
    <name type="common">Trichoderma atroviride</name>
    <dbReference type="NCBI Taxonomy" id="452589"/>
    <lineage>
        <taxon>Eukaryota</taxon>
        <taxon>Fungi</taxon>
        <taxon>Dikarya</taxon>
        <taxon>Ascomycota</taxon>
        <taxon>Pezizomycotina</taxon>
        <taxon>Sordariomycetes</taxon>
        <taxon>Hypocreomycetidae</taxon>
        <taxon>Hypocreales</taxon>
        <taxon>Hypocreaceae</taxon>
        <taxon>Trichoderma</taxon>
    </lineage>
</organism>
<evidence type="ECO:0000256" key="5">
    <source>
        <dbReference type="ARBA" id="ARBA00023136"/>
    </source>
</evidence>
<dbReference type="GO" id="GO:0016020">
    <property type="term" value="C:membrane"/>
    <property type="evidence" value="ECO:0007669"/>
    <property type="project" value="UniProtKB-SubCell"/>
</dbReference>
<gene>
    <name evidence="9" type="ORF">TRIATDRAFT_302043</name>
</gene>
<dbReference type="OMA" id="QYQWLGS"/>
<keyword evidence="2" id="KW-0813">Transport</keyword>
<dbReference type="RefSeq" id="XP_013939843.1">
    <property type="nucleotide sequence ID" value="XM_014084368.1"/>
</dbReference>
<evidence type="ECO:0000256" key="6">
    <source>
        <dbReference type="ARBA" id="ARBA00037968"/>
    </source>
</evidence>
<dbReference type="FunFam" id="1.20.1250.20:FF:000064">
    <property type="entry name" value="MFS allantoate transporter"/>
    <property type="match status" value="1"/>
</dbReference>
<accession>G9P721</accession>
<dbReference type="InterPro" id="IPR036259">
    <property type="entry name" value="MFS_trans_sf"/>
</dbReference>
<comment type="subcellular location">
    <subcellularLocation>
        <location evidence="1">Membrane</location>
        <topology evidence="1">Multi-pass membrane protein</topology>
    </subcellularLocation>
</comment>
<evidence type="ECO:0000313" key="9">
    <source>
        <dbReference type="EMBL" id="EHK41523.1"/>
    </source>
</evidence>
<dbReference type="SUPFAM" id="SSF103473">
    <property type="entry name" value="MFS general substrate transporter"/>
    <property type="match status" value="1"/>
</dbReference>
<keyword evidence="3 7" id="KW-0812">Transmembrane</keyword>
<dbReference type="GO" id="GO:0022857">
    <property type="term" value="F:transmembrane transporter activity"/>
    <property type="evidence" value="ECO:0007669"/>
    <property type="project" value="InterPro"/>
</dbReference>
<dbReference type="AlphaFoldDB" id="G9P721"/>
<evidence type="ECO:0000256" key="2">
    <source>
        <dbReference type="ARBA" id="ARBA00022448"/>
    </source>
</evidence>
<dbReference type="PANTHER" id="PTHR43791:SF1">
    <property type="entry name" value="ALLANTOATE PERMEASE"/>
    <property type="match status" value="1"/>
</dbReference>
<keyword evidence="5 7" id="KW-0472">Membrane</keyword>
<feature type="transmembrane region" description="Helical" evidence="7">
    <location>
        <begin position="400"/>
        <end position="417"/>
    </location>
</feature>
<dbReference type="InterPro" id="IPR020846">
    <property type="entry name" value="MFS_dom"/>
</dbReference>
<keyword evidence="4 7" id="KW-1133">Transmembrane helix</keyword>
<dbReference type="InterPro" id="IPR011701">
    <property type="entry name" value="MFS"/>
</dbReference>
<dbReference type="HOGENOM" id="CLU_001265_0_5_1"/>
<name>G9P721_HYPAI</name>